<dbReference type="SUPFAM" id="SSF74653">
    <property type="entry name" value="TolA/TonB C-terminal domain"/>
    <property type="match status" value="1"/>
</dbReference>
<dbReference type="NCBIfam" id="TIGR01352">
    <property type="entry name" value="tonB_Cterm"/>
    <property type="match status" value="1"/>
</dbReference>
<evidence type="ECO:0000256" key="2">
    <source>
        <dbReference type="ARBA" id="ARBA00022692"/>
    </source>
</evidence>
<dbReference type="RefSeq" id="WP_258819516.1">
    <property type="nucleotide sequence ID" value="NZ_JANUGW010000027.1"/>
</dbReference>
<accession>A0ABT1ZYI3</accession>
<evidence type="ECO:0000259" key="6">
    <source>
        <dbReference type="PROSITE" id="PS52015"/>
    </source>
</evidence>
<keyword evidence="2" id="KW-0812">Transmembrane</keyword>
<feature type="chain" id="PRO_5045603239" evidence="5">
    <location>
        <begin position="26"/>
        <end position="221"/>
    </location>
</feature>
<comment type="subcellular location">
    <subcellularLocation>
        <location evidence="1">Membrane</location>
        <topology evidence="1">Single-pass membrane protein</topology>
    </subcellularLocation>
</comment>
<dbReference type="Pfam" id="PF08238">
    <property type="entry name" value="Sel1"/>
    <property type="match status" value="2"/>
</dbReference>
<dbReference type="PANTHER" id="PTHR45011">
    <property type="entry name" value="DAP3-BINDING CELL DEATH ENHANCER 1"/>
    <property type="match status" value="1"/>
</dbReference>
<evidence type="ECO:0000256" key="1">
    <source>
        <dbReference type="ARBA" id="ARBA00004167"/>
    </source>
</evidence>
<evidence type="ECO:0000256" key="4">
    <source>
        <dbReference type="ARBA" id="ARBA00023136"/>
    </source>
</evidence>
<dbReference type="InterPro" id="IPR011990">
    <property type="entry name" value="TPR-like_helical_dom_sf"/>
</dbReference>
<evidence type="ECO:0000313" key="7">
    <source>
        <dbReference type="EMBL" id="MCS0584977.1"/>
    </source>
</evidence>
<dbReference type="Gene3D" id="3.30.1150.10">
    <property type="match status" value="1"/>
</dbReference>
<keyword evidence="5" id="KW-0732">Signal</keyword>
<feature type="domain" description="TonB C-terminal" evidence="6">
    <location>
        <begin position="26"/>
        <end position="122"/>
    </location>
</feature>
<protein>
    <submittedName>
        <fullName evidence="7">TonB family protein</fullName>
    </submittedName>
</protein>
<dbReference type="SUPFAM" id="SSF81901">
    <property type="entry name" value="HCP-like"/>
    <property type="match status" value="1"/>
</dbReference>
<dbReference type="Gene3D" id="1.25.40.10">
    <property type="entry name" value="Tetratricopeptide repeat domain"/>
    <property type="match status" value="1"/>
</dbReference>
<dbReference type="Pfam" id="PF03544">
    <property type="entry name" value="TonB_C"/>
    <property type="match status" value="1"/>
</dbReference>
<dbReference type="Proteomes" id="UP001204151">
    <property type="component" value="Unassembled WGS sequence"/>
</dbReference>
<dbReference type="PANTHER" id="PTHR45011:SF1">
    <property type="entry name" value="DAP3-BINDING CELL DEATH ENHANCER 1"/>
    <property type="match status" value="1"/>
</dbReference>
<organism evidence="7 8">
    <name type="scientific">Massilia pinisoli</name>
    <dbReference type="NCBI Taxonomy" id="1772194"/>
    <lineage>
        <taxon>Bacteria</taxon>
        <taxon>Pseudomonadati</taxon>
        <taxon>Pseudomonadota</taxon>
        <taxon>Betaproteobacteria</taxon>
        <taxon>Burkholderiales</taxon>
        <taxon>Oxalobacteraceae</taxon>
        <taxon>Telluria group</taxon>
        <taxon>Massilia</taxon>
    </lineage>
</organism>
<feature type="signal peptide" evidence="5">
    <location>
        <begin position="1"/>
        <end position="25"/>
    </location>
</feature>
<dbReference type="InterPro" id="IPR006260">
    <property type="entry name" value="TonB/TolA_C"/>
</dbReference>
<sequence>MKRIPFPGAALALSLCFAILPPASAAGEDTPQQERCEPARYPQLSLLRQEEGLTVLANLIRSEGTVKRVVVLNSSGSPLLDQAAIEALSKCKFKPATHDGKPIESWARVEWRWSMSENDDMALIKYQARDASNLGDLAARYHLSLLYAESKKASERKKAPELLRSAAEAGWSQAQFDVARNYERGIGVEADLEEAMRWYGKAAAQGNVLARQRLELGELLL</sequence>
<proteinExistence type="predicted"/>
<keyword evidence="3" id="KW-1133">Transmembrane helix</keyword>
<dbReference type="InterPro" id="IPR052748">
    <property type="entry name" value="ISR_Activator"/>
</dbReference>
<reference evidence="7 8" key="1">
    <citation type="submission" date="2022-08" db="EMBL/GenBank/DDBJ databases">
        <title>Reclassification of Massilia species as members of the genera Telluria, Duganella, Pseudoduganella, Mokoshia gen. nov. and Zemynaea gen. nov. using orthogonal and non-orthogonal genome-based approaches.</title>
        <authorList>
            <person name="Bowman J.P."/>
        </authorList>
    </citation>
    <scope>NUCLEOTIDE SEQUENCE [LARGE SCALE GENOMIC DNA]</scope>
    <source>
        <strain evidence="7 8">JCM 31316</strain>
    </source>
</reference>
<evidence type="ECO:0000313" key="8">
    <source>
        <dbReference type="Proteomes" id="UP001204151"/>
    </source>
</evidence>
<dbReference type="InterPro" id="IPR006597">
    <property type="entry name" value="Sel1-like"/>
</dbReference>
<evidence type="ECO:0000256" key="5">
    <source>
        <dbReference type="SAM" id="SignalP"/>
    </source>
</evidence>
<dbReference type="PROSITE" id="PS52015">
    <property type="entry name" value="TONB_CTD"/>
    <property type="match status" value="1"/>
</dbReference>
<keyword evidence="8" id="KW-1185">Reference proteome</keyword>
<comment type="caution">
    <text evidence="7">The sequence shown here is derived from an EMBL/GenBank/DDBJ whole genome shotgun (WGS) entry which is preliminary data.</text>
</comment>
<gene>
    <name evidence="7" type="ORF">NX784_25645</name>
</gene>
<name>A0ABT1ZYI3_9BURK</name>
<dbReference type="SMART" id="SM00671">
    <property type="entry name" value="SEL1"/>
    <property type="match status" value="2"/>
</dbReference>
<dbReference type="EMBL" id="JANUGW010000027">
    <property type="protein sequence ID" value="MCS0584977.1"/>
    <property type="molecule type" value="Genomic_DNA"/>
</dbReference>
<dbReference type="InterPro" id="IPR037682">
    <property type="entry name" value="TonB_C"/>
</dbReference>
<keyword evidence="4" id="KW-0472">Membrane</keyword>
<evidence type="ECO:0000256" key="3">
    <source>
        <dbReference type="ARBA" id="ARBA00022989"/>
    </source>
</evidence>